<dbReference type="EMBL" id="BLXT01007071">
    <property type="protein sequence ID" value="GFO36486.1"/>
    <property type="molecule type" value="Genomic_DNA"/>
</dbReference>
<dbReference type="AlphaFoldDB" id="A0AAV4CXA7"/>
<sequence length="211" mass="23879">MLYRLLPVENGKDDGLFSALLGALESDNLGWDFVARYASDGENLMYGSKDSVLTRMLEVMPGLFVLKCFRHSFHLVAEHTSKYLSATADQLIHDIYNYFKLSPNRQQALVEFQEFVGIDHDKMLKPCQKRWLSAYQCVNRVLEQWPALQLFFTAECAETKSPAADRILSSLNAPYIKATLQFSAFVLGDLSGNQCYASVQQILVAQTYARS</sequence>
<dbReference type="Proteomes" id="UP000735302">
    <property type="component" value="Unassembled WGS sequence"/>
</dbReference>
<proteinExistence type="predicted"/>
<dbReference type="PANTHER" id="PTHR37162:SF1">
    <property type="entry name" value="BED-TYPE DOMAIN-CONTAINING PROTEIN"/>
    <property type="match status" value="1"/>
</dbReference>
<dbReference type="PANTHER" id="PTHR37162">
    <property type="entry name" value="HAT FAMILY DIMERISATION DOMAINCONTAINING PROTEIN-RELATED"/>
    <property type="match status" value="1"/>
</dbReference>
<gene>
    <name evidence="1" type="ORF">PoB_006299100</name>
</gene>
<dbReference type="InterPro" id="IPR012337">
    <property type="entry name" value="RNaseH-like_sf"/>
</dbReference>
<keyword evidence="2" id="KW-1185">Reference proteome</keyword>
<comment type="caution">
    <text evidence="1">The sequence shown here is derived from an EMBL/GenBank/DDBJ whole genome shotgun (WGS) entry which is preliminary data.</text>
</comment>
<reference evidence="1 2" key="1">
    <citation type="journal article" date="2021" name="Elife">
        <title>Chloroplast acquisition without the gene transfer in kleptoplastic sea slugs, Plakobranchus ocellatus.</title>
        <authorList>
            <person name="Maeda T."/>
            <person name="Takahashi S."/>
            <person name="Yoshida T."/>
            <person name="Shimamura S."/>
            <person name="Takaki Y."/>
            <person name="Nagai Y."/>
            <person name="Toyoda A."/>
            <person name="Suzuki Y."/>
            <person name="Arimoto A."/>
            <person name="Ishii H."/>
            <person name="Satoh N."/>
            <person name="Nishiyama T."/>
            <person name="Hasebe M."/>
            <person name="Maruyama T."/>
            <person name="Minagawa J."/>
            <person name="Obokata J."/>
            <person name="Shigenobu S."/>
        </authorList>
    </citation>
    <scope>NUCLEOTIDE SEQUENCE [LARGE SCALE GENOMIC DNA]</scope>
</reference>
<name>A0AAV4CXA7_9GAST</name>
<protein>
    <submittedName>
        <fullName evidence="1">Proteinral transcription factor ii-i repeat domain-containing protein 2</fullName>
    </submittedName>
</protein>
<dbReference type="SUPFAM" id="SSF53098">
    <property type="entry name" value="Ribonuclease H-like"/>
    <property type="match status" value="1"/>
</dbReference>
<evidence type="ECO:0000313" key="2">
    <source>
        <dbReference type="Proteomes" id="UP000735302"/>
    </source>
</evidence>
<organism evidence="1 2">
    <name type="scientific">Plakobranchus ocellatus</name>
    <dbReference type="NCBI Taxonomy" id="259542"/>
    <lineage>
        <taxon>Eukaryota</taxon>
        <taxon>Metazoa</taxon>
        <taxon>Spiralia</taxon>
        <taxon>Lophotrochozoa</taxon>
        <taxon>Mollusca</taxon>
        <taxon>Gastropoda</taxon>
        <taxon>Heterobranchia</taxon>
        <taxon>Euthyneura</taxon>
        <taxon>Panpulmonata</taxon>
        <taxon>Sacoglossa</taxon>
        <taxon>Placobranchoidea</taxon>
        <taxon>Plakobranchidae</taxon>
        <taxon>Plakobranchus</taxon>
    </lineage>
</organism>
<evidence type="ECO:0000313" key="1">
    <source>
        <dbReference type="EMBL" id="GFO36486.1"/>
    </source>
</evidence>
<accession>A0AAV4CXA7</accession>